<comment type="caution">
    <text evidence="1">The sequence shown here is derived from an EMBL/GenBank/DDBJ whole genome shotgun (WGS) entry which is preliminary data.</text>
</comment>
<gene>
    <name evidence="1" type="ORF">Krac_2933</name>
</gene>
<reference evidence="1 2" key="1">
    <citation type="journal article" date="2011" name="Stand. Genomic Sci.">
        <title>Non-contiguous finished genome sequence and contextual data of the filamentous soil bacterium Ktedonobacter racemifer type strain (SOSP1-21).</title>
        <authorList>
            <person name="Chang Y.J."/>
            <person name="Land M."/>
            <person name="Hauser L."/>
            <person name="Chertkov O."/>
            <person name="Del Rio T.G."/>
            <person name="Nolan M."/>
            <person name="Copeland A."/>
            <person name="Tice H."/>
            <person name="Cheng J.F."/>
            <person name="Lucas S."/>
            <person name="Han C."/>
            <person name="Goodwin L."/>
            <person name="Pitluck S."/>
            <person name="Ivanova N."/>
            <person name="Ovchinikova G."/>
            <person name="Pati A."/>
            <person name="Chen A."/>
            <person name="Palaniappan K."/>
            <person name="Mavromatis K."/>
            <person name="Liolios K."/>
            <person name="Brettin T."/>
            <person name="Fiebig A."/>
            <person name="Rohde M."/>
            <person name="Abt B."/>
            <person name="Goker M."/>
            <person name="Detter J.C."/>
            <person name="Woyke T."/>
            <person name="Bristow J."/>
            <person name="Eisen J.A."/>
            <person name="Markowitz V."/>
            <person name="Hugenholtz P."/>
            <person name="Kyrpides N.C."/>
            <person name="Klenk H.P."/>
            <person name="Lapidus A."/>
        </authorList>
    </citation>
    <scope>NUCLEOTIDE SEQUENCE [LARGE SCALE GENOMIC DNA]</scope>
    <source>
        <strain evidence="2">DSM 44963</strain>
    </source>
</reference>
<sequence>MRPKREGRSKGSRALAIDGEAGRTDRLRVGSLTFKYEKGSRLSMLTSELIRPRLRLSETTLSVEMVDPEDPKLQQTAQELIDILHKHVGCTQEALEKAFALYEGARVDYVFLRGLAKVLMDGATFTPRATPLPPKSIREQAFAYGPVFKQPDVFSPRSREEVLTELAQTLAIEPGQFDSMLFADRNAFYLLTDAGPAWTPSGLLARYNLELARGVLYWASHITIEAFSNYKDLWHFIKFFQLMFWAEALPEGGYRVELDGPISPFVASTLRYGRQMAAFLPALLLCDQWRLRASVHPPQARQELRYHLDYTSELRSHFKASGPFDSRLEADFAHDFEQKIGQKRKHWRLERESEVLLLDDTVMIPDFTFIDEQDETRRILVELVGFWHPTYLRRKIEKVKAAQCKHLLLLVYKGLNVTEEDFQETESEVLFFQQKPVLKDVMELVEAMAERMYGPRPAQTRKRKRK</sequence>
<dbReference type="PANTHER" id="PTHR39640">
    <property type="entry name" value="VNG6129C"/>
    <property type="match status" value="1"/>
</dbReference>
<dbReference type="InterPro" id="IPR008508">
    <property type="entry name" value="Bax1"/>
</dbReference>
<organism evidence="1 2">
    <name type="scientific">Ktedonobacter racemifer DSM 44963</name>
    <dbReference type="NCBI Taxonomy" id="485913"/>
    <lineage>
        <taxon>Bacteria</taxon>
        <taxon>Bacillati</taxon>
        <taxon>Chloroflexota</taxon>
        <taxon>Ktedonobacteria</taxon>
        <taxon>Ktedonobacterales</taxon>
        <taxon>Ktedonobacteraceae</taxon>
        <taxon>Ktedonobacter</taxon>
    </lineage>
</organism>
<protein>
    <recommendedName>
        <fullName evidence="3">DUF790 family protein</fullName>
    </recommendedName>
</protein>
<proteinExistence type="predicted"/>
<dbReference type="AlphaFoldDB" id="D6U009"/>
<dbReference type="PANTHER" id="PTHR39640:SF1">
    <property type="entry name" value="DUF790 FAMILY PROTEIN"/>
    <property type="match status" value="1"/>
</dbReference>
<dbReference type="EMBL" id="ADVG01000004">
    <property type="protein sequence ID" value="EFH82149.1"/>
    <property type="molecule type" value="Genomic_DNA"/>
</dbReference>
<dbReference type="Pfam" id="PF05626">
    <property type="entry name" value="DUF790"/>
    <property type="match status" value="1"/>
</dbReference>
<keyword evidence="2" id="KW-1185">Reference proteome</keyword>
<evidence type="ECO:0008006" key="3">
    <source>
        <dbReference type="Google" id="ProtNLM"/>
    </source>
</evidence>
<dbReference type="STRING" id="485913.Krac_2933"/>
<name>D6U009_KTERA</name>
<dbReference type="eggNOG" id="COG3372">
    <property type="taxonomic scope" value="Bacteria"/>
</dbReference>
<dbReference type="Proteomes" id="UP000004508">
    <property type="component" value="Unassembled WGS sequence"/>
</dbReference>
<dbReference type="PIRSF" id="PIRSF019435">
    <property type="entry name" value="UCP019435"/>
    <property type="match status" value="1"/>
</dbReference>
<dbReference type="InParanoid" id="D6U009"/>
<evidence type="ECO:0000313" key="1">
    <source>
        <dbReference type="EMBL" id="EFH82149.1"/>
    </source>
</evidence>
<evidence type="ECO:0000313" key="2">
    <source>
        <dbReference type="Proteomes" id="UP000004508"/>
    </source>
</evidence>
<accession>D6U009</accession>